<organism evidence="1 2">
    <name type="scientific">Phytophthora oleae</name>
    <dbReference type="NCBI Taxonomy" id="2107226"/>
    <lineage>
        <taxon>Eukaryota</taxon>
        <taxon>Sar</taxon>
        <taxon>Stramenopiles</taxon>
        <taxon>Oomycota</taxon>
        <taxon>Peronosporomycetes</taxon>
        <taxon>Peronosporales</taxon>
        <taxon>Peronosporaceae</taxon>
        <taxon>Phytophthora</taxon>
    </lineage>
</organism>
<dbReference type="InterPro" id="IPR011992">
    <property type="entry name" value="EF-hand-dom_pair"/>
</dbReference>
<evidence type="ECO:0000313" key="2">
    <source>
        <dbReference type="Proteomes" id="UP001632037"/>
    </source>
</evidence>
<dbReference type="EMBL" id="JBIMZQ010000049">
    <property type="protein sequence ID" value="KAL3659072.1"/>
    <property type="molecule type" value="Genomic_DNA"/>
</dbReference>
<proteinExistence type="predicted"/>
<evidence type="ECO:0008006" key="3">
    <source>
        <dbReference type="Google" id="ProtNLM"/>
    </source>
</evidence>
<dbReference type="Proteomes" id="UP001632037">
    <property type="component" value="Unassembled WGS sequence"/>
</dbReference>
<gene>
    <name evidence="1" type="ORF">V7S43_015956</name>
</gene>
<protein>
    <recommendedName>
        <fullName evidence="3">EF-hand domain-containing protein</fullName>
    </recommendedName>
</protein>
<dbReference type="Gene3D" id="1.10.238.10">
    <property type="entry name" value="EF-hand"/>
    <property type="match status" value="1"/>
</dbReference>
<name>A0ABD3EX11_9STRA</name>
<dbReference type="SUPFAM" id="SSF47473">
    <property type="entry name" value="EF-hand"/>
    <property type="match status" value="1"/>
</dbReference>
<evidence type="ECO:0000313" key="1">
    <source>
        <dbReference type="EMBL" id="KAL3659072.1"/>
    </source>
</evidence>
<sequence>MTTLQRIKDKRLTVAQERENRVVFELVAESSKVMTVKQLKRCLRAMGFNVLKGEAQALVYEFDYTDSNTIDLADFQKICLAKTLESSDRDKFEQAFRLSMASDASDKVSLRQLALSLHATELNDVENDESNLPHAEEFDSSVLRHQMTLQYYTEEDSDAVQEFLHNEIDLRVSKAALAAFIRV</sequence>
<reference evidence="1 2" key="1">
    <citation type="submission" date="2024-09" db="EMBL/GenBank/DDBJ databases">
        <title>Genome sequencing and assembly of Phytophthora oleae, isolate VK10A, causative agent of rot of olive drupes.</title>
        <authorList>
            <person name="Conti Taguali S."/>
            <person name="Riolo M."/>
            <person name="La Spada F."/>
            <person name="Cacciola S.O."/>
            <person name="Dionisio G."/>
        </authorList>
    </citation>
    <scope>NUCLEOTIDE SEQUENCE [LARGE SCALE GENOMIC DNA]</scope>
    <source>
        <strain evidence="1 2">VK10A</strain>
    </source>
</reference>
<comment type="caution">
    <text evidence="1">The sequence shown here is derived from an EMBL/GenBank/DDBJ whole genome shotgun (WGS) entry which is preliminary data.</text>
</comment>
<accession>A0ABD3EX11</accession>
<dbReference type="AlphaFoldDB" id="A0ABD3EX11"/>
<keyword evidence="2" id="KW-1185">Reference proteome</keyword>